<feature type="compositionally biased region" description="Polar residues" evidence="1">
    <location>
        <begin position="44"/>
        <end position="54"/>
    </location>
</feature>
<evidence type="ECO:0000313" key="2">
    <source>
        <dbReference type="EMBL" id="VEN54391.1"/>
    </source>
</evidence>
<evidence type="ECO:0000313" key="3">
    <source>
        <dbReference type="Proteomes" id="UP000410492"/>
    </source>
</evidence>
<dbReference type="Proteomes" id="UP000410492">
    <property type="component" value="Unassembled WGS sequence"/>
</dbReference>
<evidence type="ECO:0000256" key="1">
    <source>
        <dbReference type="SAM" id="MobiDB-lite"/>
    </source>
</evidence>
<dbReference type="EMBL" id="CAACVG010009864">
    <property type="protein sequence ID" value="VEN54391.1"/>
    <property type="molecule type" value="Genomic_DNA"/>
</dbReference>
<organism evidence="2 3">
    <name type="scientific">Callosobruchus maculatus</name>
    <name type="common">Southern cowpea weevil</name>
    <name type="synonym">Pulse bruchid</name>
    <dbReference type="NCBI Taxonomy" id="64391"/>
    <lineage>
        <taxon>Eukaryota</taxon>
        <taxon>Metazoa</taxon>
        <taxon>Ecdysozoa</taxon>
        <taxon>Arthropoda</taxon>
        <taxon>Hexapoda</taxon>
        <taxon>Insecta</taxon>
        <taxon>Pterygota</taxon>
        <taxon>Neoptera</taxon>
        <taxon>Endopterygota</taxon>
        <taxon>Coleoptera</taxon>
        <taxon>Polyphaga</taxon>
        <taxon>Cucujiformia</taxon>
        <taxon>Chrysomeloidea</taxon>
        <taxon>Chrysomelidae</taxon>
        <taxon>Bruchinae</taxon>
        <taxon>Bruchini</taxon>
        <taxon>Callosobruchus</taxon>
    </lineage>
</organism>
<accession>A0A653D2J5</accession>
<feature type="region of interest" description="Disordered" evidence="1">
    <location>
        <begin position="84"/>
        <end position="108"/>
    </location>
</feature>
<keyword evidence="3" id="KW-1185">Reference proteome</keyword>
<sequence>MLVKLKTPTTFSGGSPVKGAKNPLNVYTGPAMKSFFAITEDMQEQVQPGPSSASCDDVPGYPGPSCSSSMLTEEDSLHIKNVTAAHPQSHMRERKRKKPTEAQKIVRNKIRALNRAVQTMKKVSNNEC</sequence>
<feature type="region of interest" description="Disordered" evidence="1">
    <location>
        <begin position="42"/>
        <end position="72"/>
    </location>
</feature>
<reference evidence="2 3" key="1">
    <citation type="submission" date="2019-01" db="EMBL/GenBank/DDBJ databases">
        <authorList>
            <person name="Sayadi A."/>
        </authorList>
    </citation>
    <scope>NUCLEOTIDE SEQUENCE [LARGE SCALE GENOMIC DNA]</scope>
</reference>
<gene>
    <name evidence="2" type="ORF">CALMAC_LOCUS13876</name>
</gene>
<protein>
    <submittedName>
        <fullName evidence="2">Uncharacterized protein</fullName>
    </submittedName>
</protein>
<name>A0A653D2J5_CALMS</name>
<dbReference type="AlphaFoldDB" id="A0A653D2J5"/>
<feature type="region of interest" description="Disordered" evidence="1">
    <location>
        <begin position="1"/>
        <end position="24"/>
    </location>
</feature>
<proteinExistence type="predicted"/>